<name>A0AAD5UL98_9FUNG</name>
<evidence type="ECO:0000256" key="1">
    <source>
        <dbReference type="SAM" id="MobiDB-lite"/>
    </source>
</evidence>
<reference evidence="2" key="1">
    <citation type="submission" date="2020-05" db="EMBL/GenBank/DDBJ databases">
        <title>Phylogenomic resolution of chytrid fungi.</title>
        <authorList>
            <person name="Stajich J.E."/>
            <person name="Amses K."/>
            <person name="Simmons R."/>
            <person name="Seto K."/>
            <person name="Myers J."/>
            <person name="Bonds A."/>
            <person name="Quandt C.A."/>
            <person name="Barry K."/>
            <person name="Liu P."/>
            <person name="Grigoriev I."/>
            <person name="Longcore J.E."/>
            <person name="James T.Y."/>
        </authorList>
    </citation>
    <scope>NUCLEOTIDE SEQUENCE</scope>
    <source>
        <strain evidence="2">PLAUS21</strain>
    </source>
</reference>
<feature type="compositionally biased region" description="Polar residues" evidence="1">
    <location>
        <begin position="44"/>
        <end position="55"/>
    </location>
</feature>
<protein>
    <submittedName>
        <fullName evidence="2">Uncharacterized protein</fullName>
    </submittedName>
</protein>
<evidence type="ECO:0000313" key="2">
    <source>
        <dbReference type="EMBL" id="KAJ3258363.1"/>
    </source>
</evidence>
<proteinExistence type="predicted"/>
<dbReference type="EMBL" id="JADGKB010000028">
    <property type="protein sequence ID" value="KAJ3258363.1"/>
    <property type="molecule type" value="Genomic_DNA"/>
</dbReference>
<dbReference type="AlphaFoldDB" id="A0AAD5UL98"/>
<dbReference type="Proteomes" id="UP001210925">
    <property type="component" value="Unassembled WGS sequence"/>
</dbReference>
<evidence type="ECO:0000313" key="3">
    <source>
        <dbReference type="Proteomes" id="UP001210925"/>
    </source>
</evidence>
<feature type="region of interest" description="Disordered" evidence="1">
    <location>
        <begin position="1"/>
        <end position="55"/>
    </location>
</feature>
<accession>A0AAD5UL98</accession>
<organism evidence="2 3">
    <name type="scientific">Boothiomyces macroporosus</name>
    <dbReference type="NCBI Taxonomy" id="261099"/>
    <lineage>
        <taxon>Eukaryota</taxon>
        <taxon>Fungi</taxon>
        <taxon>Fungi incertae sedis</taxon>
        <taxon>Chytridiomycota</taxon>
        <taxon>Chytridiomycota incertae sedis</taxon>
        <taxon>Chytridiomycetes</taxon>
        <taxon>Rhizophydiales</taxon>
        <taxon>Terramycetaceae</taxon>
        <taxon>Boothiomyces</taxon>
    </lineage>
</organism>
<comment type="caution">
    <text evidence="2">The sequence shown here is derived from an EMBL/GenBank/DDBJ whole genome shotgun (WGS) entry which is preliminary data.</text>
</comment>
<keyword evidence="3" id="KW-1185">Reference proteome</keyword>
<gene>
    <name evidence="2" type="ORF">HK103_003651</name>
</gene>
<sequence>MADARALLKQQLAKRNSAKKEVSAEPIQPTDEAPPDKVQVPSDFYQSKKQSITASHSNAAVIIQAPKDQKEIDFEKEMALFEQEINELTAENEPEAPHQPEDEKELHERLFVVDQLKSQIKLSKKIEKLKEKRINSNIQKKVALPVKKKKVISPFLEDSD</sequence>